<dbReference type="Pfam" id="PF00079">
    <property type="entry name" value="Serpin"/>
    <property type="match status" value="1"/>
</dbReference>
<keyword evidence="4" id="KW-1185">Reference proteome</keyword>
<accession>A0A926HSW0</accession>
<dbReference type="EMBL" id="JACRSN010000020">
    <property type="protein sequence ID" value="MBC8534663.1"/>
    <property type="molecule type" value="Genomic_DNA"/>
</dbReference>
<dbReference type="InterPro" id="IPR000215">
    <property type="entry name" value="Serpin_fam"/>
</dbReference>
<dbReference type="SUPFAM" id="SSF56574">
    <property type="entry name" value="Serpins"/>
    <property type="match status" value="1"/>
</dbReference>
<dbReference type="PROSITE" id="PS51257">
    <property type="entry name" value="PROKAR_LIPOPROTEIN"/>
    <property type="match status" value="1"/>
</dbReference>
<evidence type="ECO:0000256" key="1">
    <source>
        <dbReference type="RuleBase" id="RU000411"/>
    </source>
</evidence>
<protein>
    <submittedName>
        <fullName evidence="3">Serpin family protein</fullName>
    </submittedName>
</protein>
<dbReference type="GO" id="GO:0004867">
    <property type="term" value="F:serine-type endopeptidase inhibitor activity"/>
    <property type="evidence" value="ECO:0007669"/>
    <property type="project" value="InterPro"/>
</dbReference>
<dbReference type="PROSITE" id="PS00284">
    <property type="entry name" value="SERPIN"/>
    <property type="match status" value="1"/>
</dbReference>
<feature type="domain" description="Serpin" evidence="2">
    <location>
        <begin position="69"/>
        <end position="422"/>
    </location>
</feature>
<sequence>MKRKEVLRMKKQWIAIFLCLSLLATGLLGLTGCAAKVQADDLMKGITPEKTSGRAADDAFKNGAADFAVRLFQNTREEGKNSLISPLSVMLALSMTANGAKGETLAQMEVLLGRDIPIDTLNEYLHAYVGSLPSSEKTRLTIANSIWFKDSGFTVEEDFLQRNADYYGAAAYKSAFDEKTLRDINNWVKENTDGVIDKIVDQMDPYAVMYLVNTVLFDAEWQNIYRKHEVRDGTFTAIDGAKRTVSMMYSNESLYLDDGKATGFLKPYKNGYSFAALLPNEGVALDDYIASLTGEGFLTTVNNAKEVPVEAAMPKFSYDYGIEMSDALKALGMTVPFDAELADFSGLGHPSDGNIYISRVLHKAYIAVDEKGTKAGAATAVEIAETGEMLSIYAVTLDRPFVYAIIDDATGLPIFIGAVTDIQK</sequence>
<dbReference type="InterPro" id="IPR036186">
    <property type="entry name" value="Serpin_sf"/>
</dbReference>
<dbReference type="AlphaFoldDB" id="A0A926HSW0"/>
<comment type="similarity">
    <text evidence="1">Belongs to the serpin family.</text>
</comment>
<evidence type="ECO:0000313" key="4">
    <source>
        <dbReference type="Proteomes" id="UP000651482"/>
    </source>
</evidence>
<dbReference type="SMART" id="SM00093">
    <property type="entry name" value="SERPIN"/>
    <property type="match status" value="1"/>
</dbReference>
<evidence type="ECO:0000259" key="2">
    <source>
        <dbReference type="SMART" id="SM00093"/>
    </source>
</evidence>
<dbReference type="PANTHER" id="PTHR11461:SF211">
    <property type="entry name" value="GH10112P-RELATED"/>
    <property type="match status" value="1"/>
</dbReference>
<proteinExistence type="inferred from homology"/>
<organism evidence="3 4">
    <name type="scientific">Yeguia hominis</name>
    <dbReference type="NCBI Taxonomy" id="2763662"/>
    <lineage>
        <taxon>Bacteria</taxon>
        <taxon>Bacillati</taxon>
        <taxon>Bacillota</taxon>
        <taxon>Clostridia</taxon>
        <taxon>Eubacteriales</taxon>
        <taxon>Yeguiaceae</taxon>
        <taxon>Yeguia</taxon>
    </lineage>
</organism>
<dbReference type="InterPro" id="IPR023795">
    <property type="entry name" value="Serpin_CS"/>
</dbReference>
<evidence type="ECO:0000313" key="3">
    <source>
        <dbReference type="EMBL" id="MBC8534663.1"/>
    </source>
</evidence>
<dbReference type="GO" id="GO:0005615">
    <property type="term" value="C:extracellular space"/>
    <property type="evidence" value="ECO:0007669"/>
    <property type="project" value="InterPro"/>
</dbReference>
<dbReference type="InterPro" id="IPR023796">
    <property type="entry name" value="Serpin_dom"/>
</dbReference>
<comment type="caution">
    <text evidence="3">The sequence shown here is derived from an EMBL/GenBank/DDBJ whole genome shotgun (WGS) entry which is preliminary data.</text>
</comment>
<dbReference type="Proteomes" id="UP000651482">
    <property type="component" value="Unassembled WGS sequence"/>
</dbReference>
<dbReference type="InterPro" id="IPR042178">
    <property type="entry name" value="Serpin_sf_1"/>
</dbReference>
<dbReference type="Gene3D" id="3.30.497.10">
    <property type="entry name" value="Antithrombin, subunit I, domain 2"/>
    <property type="match status" value="1"/>
</dbReference>
<reference evidence="3" key="1">
    <citation type="submission" date="2020-08" db="EMBL/GenBank/DDBJ databases">
        <title>Genome public.</title>
        <authorList>
            <person name="Liu C."/>
            <person name="Sun Q."/>
        </authorList>
    </citation>
    <scope>NUCLEOTIDE SEQUENCE</scope>
    <source>
        <strain evidence="3">NSJ-40</strain>
    </source>
</reference>
<name>A0A926HSW0_9FIRM</name>
<dbReference type="InterPro" id="IPR042185">
    <property type="entry name" value="Serpin_sf_2"/>
</dbReference>
<dbReference type="CDD" id="cd19589">
    <property type="entry name" value="serpin_tengpin-like"/>
    <property type="match status" value="1"/>
</dbReference>
<gene>
    <name evidence="3" type="ORF">IAG03_11840</name>
</gene>
<dbReference type="Gene3D" id="2.30.39.10">
    <property type="entry name" value="Alpha-1-antitrypsin, domain 1"/>
    <property type="match status" value="1"/>
</dbReference>
<dbReference type="PANTHER" id="PTHR11461">
    <property type="entry name" value="SERINE PROTEASE INHIBITOR, SERPIN"/>
    <property type="match status" value="1"/>
</dbReference>